<dbReference type="InterPro" id="IPR036097">
    <property type="entry name" value="HisK_dim/P_sf"/>
</dbReference>
<dbReference type="Gene3D" id="3.30.565.10">
    <property type="entry name" value="Histidine kinase-like ATPase, C-terminal domain"/>
    <property type="match status" value="1"/>
</dbReference>
<evidence type="ECO:0000256" key="3">
    <source>
        <dbReference type="ARBA" id="ARBA00022679"/>
    </source>
</evidence>
<dbReference type="InterPro" id="IPR003594">
    <property type="entry name" value="HATPase_dom"/>
</dbReference>
<keyword evidence="4 9" id="KW-0418">Kinase</keyword>
<dbReference type="PANTHER" id="PTHR43711:SF1">
    <property type="entry name" value="HISTIDINE KINASE 1"/>
    <property type="match status" value="1"/>
</dbReference>
<name>A0ABS9W6P3_9PROT</name>
<dbReference type="CDD" id="cd00075">
    <property type="entry name" value="HATPase"/>
    <property type="match status" value="1"/>
</dbReference>
<dbReference type="PANTHER" id="PTHR43711">
    <property type="entry name" value="TWO-COMPONENT HISTIDINE KINASE"/>
    <property type="match status" value="1"/>
</dbReference>
<dbReference type="InterPro" id="IPR050736">
    <property type="entry name" value="Sensor_HK_Regulatory"/>
</dbReference>
<protein>
    <recommendedName>
        <fullName evidence="2">histidine kinase</fullName>
        <ecNumber evidence="2">2.7.13.3</ecNumber>
    </recommendedName>
</protein>
<feature type="coiled-coil region" evidence="6">
    <location>
        <begin position="138"/>
        <end position="169"/>
    </location>
</feature>
<evidence type="ECO:0000259" key="8">
    <source>
        <dbReference type="PROSITE" id="PS50109"/>
    </source>
</evidence>
<dbReference type="Gene3D" id="1.10.287.130">
    <property type="match status" value="1"/>
</dbReference>
<evidence type="ECO:0000256" key="7">
    <source>
        <dbReference type="SAM" id="MobiDB-lite"/>
    </source>
</evidence>
<dbReference type="EMBL" id="JALBUU010000025">
    <property type="protein sequence ID" value="MCI0754957.1"/>
    <property type="molecule type" value="Genomic_DNA"/>
</dbReference>
<accession>A0ABS9W6P3</accession>
<dbReference type="RefSeq" id="WP_241793221.1">
    <property type="nucleotide sequence ID" value="NZ_JALBUU010000025.1"/>
</dbReference>
<dbReference type="CDD" id="cd00082">
    <property type="entry name" value="HisKA"/>
    <property type="match status" value="1"/>
</dbReference>
<evidence type="ECO:0000256" key="4">
    <source>
        <dbReference type="ARBA" id="ARBA00022777"/>
    </source>
</evidence>
<evidence type="ECO:0000256" key="6">
    <source>
        <dbReference type="SAM" id="Coils"/>
    </source>
</evidence>
<evidence type="ECO:0000256" key="1">
    <source>
        <dbReference type="ARBA" id="ARBA00000085"/>
    </source>
</evidence>
<dbReference type="PROSITE" id="PS50109">
    <property type="entry name" value="HIS_KIN"/>
    <property type="match status" value="1"/>
</dbReference>
<dbReference type="Pfam" id="PF02518">
    <property type="entry name" value="HATPase_c"/>
    <property type="match status" value="1"/>
</dbReference>
<dbReference type="Proteomes" id="UP001201985">
    <property type="component" value="Unassembled WGS sequence"/>
</dbReference>
<feature type="domain" description="Histidine kinase" evidence="8">
    <location>
        <begin position="179"/>
        <end position="391"/>
    </location>
</feature>
<evidence type="ECO:0000256" key="2">
    <source>
        <dbReference type="ARBA" id="ARBA00012438"/>
    </source>
</evidence>
<evidence type="ECO:0000313" key="9">
    <source>
        <dbReference type="EMBL" id="MCI0754957.1"/>
    </source>
</evidence>
<organism evidence="9 10">
    <name type="scientific">Teichococcus vastitatis</name>
    <dbReference type="NCBI Taxonomy" id="2307076"/>
    <lineage>
        <taxon>Bacteria</taxon>
        <taxon>Pseudomonadati</taxon>
        <taxon>Pseudomonadota</taxon>
        <taxon>Alphaproteobacteria</taxon>
        <taxon>Acetobacterales</taxon>
        <taxon>Roseomonadaceae</taxon>
        <taxon>Roseomonas</taxon>
    </lineage>
</organism>
<evidence type="ECO:0000256" key="5">
    <source>
        <dbReference type="ARBA" id="ARBA00023012"/>
    </source>
</evidence>
<dbReference type="Pfam" id="PF00512">
    <property type="entry name" value="HisKA"/>
    <property type="match status" value="1"/>
</dbReference>
<feature type="region of interest" description="Disordered" evidence="7">
    <location>
        <begin position="1"/>
        <end position="20"/>
    </location>
</feature>
<sequence length="391" mass="41800">MPMTNSPEAGRAGGDLPSTAESAEDLYEEAPFGYLSSQGIDGPILRLNRTLCRWTGHRAADLAGVRRLDDLLSPAGRIAHATRHIPLLRTAGAADGLALELVRVDGTRLPVLVNSVVRHASDGAPLLTRTTLFDATAYRRYETRLIEARDQAERSAAEARQALAAAEAADRAKARFLAAMNHEFRTPIGIIAGFAELLAEAAVEGRAVPAVEWTRDVVAASAHLLELLQDATYYARLSEAEQRFDPRRASLRRACRSALPRTAAVLEREGVTAVLDDGEEGMSVFDEELAAEAIACTVRELARRAGAKLHLHCSDEPAWLEVSCSTLLLAPEALAGLQAPLDGSGVLNRGLEGAGLGMAVAYRIVALHGGELRAEASTEGGTHVRLRFGPE</sequence>
<reference evidence="9 10" key="1">
    <citation type="submission" date="2022-03" db="EMBL/GenBank/DDBJ databases">
        <title>Complete genome analysis of Roseomonas KG 17.1 : a prolific producer of plant growth promoters.</title>
        <authorList>
            <person name="Saadouli I."/>
            <person name="Najjari A."/>
            <person name="Mosbah A."/>
            <person name="Ouzari H.I."/>
        </authorList>
    </citation>
    <scope>NUCLEOTIDE SEQUENCE [LARGE SCALE GENOMIC DNA]</scope>
    <source>
        <strain evidence="9 10">KG17-1</strain>
    </source>
</reference>
<dbReference type="Gene3D" id="3.30.450.20">
    <property type="entry name" value="PAS domain"/>
    <property type="match status" value="1"/>
</dbReference>
<keyword evidence="3" id="KW-0808">Transferase</keyword>
<dbReference type="InterPro" id="IPR003661">
    <property type="entry name" value="HisK_dim/P_dom"/>
</dbReference>
<dbReference type="SUPFAM" id="SSF47384">
    <property type="entry name" value="Homodimeric domain of signal transducing histidine kinase"/>
    <property type="match status" value="1"/>
</dbReference>
<gene>
    <name evidence="9" type="ORF">MON41_14635</name>
</gene>
<comment type="caution">
    <text evidence="9">The sequence shown here is derived from an EMBL/GenBank/DDBJ whole genome shotgun (WGS) entry which is preliminary data.</text>
</comment>
<dbReference type="GO" id="GO:0016301">
    <property type="term" value="F:kinase activity"/>
    <property type="evidence" value="ECO:0007669"/>
    <property type="project" value="UniProtKB-KW"/>
</dbReference>
<comment type="catalytic activity">
    <reaction evidence="1">
        <text>ATP + protein L-histidine = ADP + protein N-phospho-L-histidine.</text>
        <dbReference type="EC" id="2.7.13.3"/>
    </reaction>
</comment>
<dbReference type="SUPFAM" id="SSF55785">
    <property type="entry name" value="PYP-like sensor domain (PAS domain)"/>
    <property type="match status" value="1"/>
</dbReference>
<proteinExistence type="predicted"/>
<evidence type="ECO:0000313" key="10">
    <source>
        <dbReference type="Proteomes" id="UP001201985"/>
    </source>
</evidence>
<dbReference type="InterPro" id="IPR005467">
    <property type="entry name" value="His_kinase_dom"/>
</dbReference>
<dbReference type="InterPro" id="IPR036890">
    <property type="entry name" value="HATPase_C_sf"/>
</dbReference>
<dbReference type="InterPro" id="IPR035965">
    <property type="entry name" value="PAS-like_dom_sf"/>
</dbReference>
<dbReference type="SMART" id="SM00388">
    <property type="entry name" value="HisKA"/>
    <property type="match status" value="1"/>
</dbReference>
<dbReference type="EC" id="2.7.13.3" evidence="2"/>
<keyword evidence="10" id="KW-1185">Reference proteome</keyword>
<dbReference type="SUPFAM" id="SSF55874">
    <property type="entry name" value="ATPase domain of HSP90 chaperone/DNA topoisomerase II/histidine kinase"/>
    <property type="match status" value="1"/>
</dbReference>
<keyword evidence="5" id="KW-0902">Two-component regulatory system</keyword>
<keyword evidence="6" id="KW-0175">Coiled coil</keyword>